<gene>
    <name evidence="5" type="ORF">NK718_12315</name>
</gene>
<name>A0ABT1LCS1_9HYPH</name>
<reference evidence="5 6" key="1">
    <citation type="submission" date="2022-07" db="EMBL/GenBank/DDBJ databases">
        <authorList>
            <person name="Li W.-J."/>
            <person name="Deng Q.-Q."/>
        </authorList>
    </citation>
    <scope>NUCLEOTIDE SEQUENCE [LARGE SCALE GENOMIC DNA]</scope>
    <source>
        <strain evidence="5 6">SYSU M60028</strain>
    </source>
</reference>
<dbReference type="RefSeq" id="WP_254742533.1">
    <property type="nucleotide sequence ID" value="NZ_JANCLU010000011.1"/>
</dbReference>
<accession>A0ABT1LCS1</accession>
<dbReference type="InterPro" id="IPR005000">
    <property type="entry name" value="Aldolase/citrate-lyase_domain"/>
</dbReference>
<protein>
    <submittedName>
        <fullName evidence="5">HpcH/HpaI aldolase/citrate lyase family protein</fullName>
    </submittedName>
</protein>
<dbReference type="Proteomes" id="UP001205890">
    <property type="component" value="Unassembled WGS sequence"/>
</dbReference>
<evidence type="ECO:0000313" key="6">
    <source>
        <dbReference type="Proteomes" id="UP001205890"/>
    </source>
</evidence>
<dbReference type="Pfam" id="PF03328">
    <property type="entry name" value="HpcH_HpaI"/>
    <property type="match status" value="1"/>
</dbReference>
<comment type="catalytic activity">
    <reaction evidence="3">
        <text>D-glyceraldehyde + pyruvate = 2-dehydro-3-deoxy-L-galactonate</text>
        <dbReference type="Rhea" id="RHEA:80055"/>
        <dbReference type="ChEBI" id="CHEBI:15361"/>
        <dbReference type="ChEBI" id="CHEBI:17378"/>
        <dbReference type="ChEBI" id="CHEBI:75545"/>
    </reaction>
</comment>
<keyword evidence="6" id="KW-1185">Reference proteome</keyword>
<sequence>MSAPASPFENPFRRALAAGRPLVGLWSMLNASTALEGVAFSGFDWILIDGEHTPLTVQDAIAHLRAMHGSPSAPIVRLPWNDAVLMKQYLDAGVATVMLPYVQSAAEAAAAVSSMRYPPRGTRGVAGMTRASRYGRTAGYNQNADSGLFLIVQIETLAALERLEEIAAVDGVDAVFFGPADLAASMGLLGQPDHPDVVRTIEDGMRRARAAGVKVGALSPSPATSERYLRAGFDFVSVGSDMALLFRAADELAARFGAVARGDGAG</sequence>
<organism evidence="5 6">
    <name type="scientific">Alsobacter ponti</name>
    <dbReference type="NCBI Taxonomy" id="2962936"/>
    <lineage>
        <taxon>Bacteria</taxon>
        <taxon>Pseudomonadati</taxon>
        <taxon>Pseudomonadota</taxon>
        <taxon>Alphaproteobacteria</taxon>
        <taxon>Hyphomicrobiales</taxon>
        <taxon>Alsobacteraceae</taxon>
        <taxon>Alsobacter</taxon>
    </lineage>
</organism>
<dbReference type="InterPro" id="IPR050251">
    <property type="entry name" value="HpcH-HpaI_aldolase"/>
</dbReference>
<dbReference type="EMBL" id="JANCLU010000011">
    <property type="protein sequence ID" value="MCP8939302.1"/>
    <property type="molecule type" value="Genomic_DNA"/>
</dbReference>
<evidence type="ECO:0000256" key="3">
    <source>
        <dbReference type="ARBA" id="ARBA00045074"/>
    </source>
</evidence>
<dbReference type="SUPFAM" id="SSF51621">
    <property type="entry name" value="Phosphoenolpyruvate/pyruvate domain"/>
    <property type="match status" value="1"/>
</dbReference>
<comment type="caution">
    <text evidence="5">The sequence shown here is derived from an EMBL/GenBank/DDBJ whole genome shotgun (WGS) entry which is preliminary data.</text>
</comment>
<evidence type="ECO:0000313" key="5">
    <source>
        <dbReference type="EMBL" id="MCP8939302.1"/>
    </source>
</evidence>
<proteinExistence type="predicted"/>
<dbReference type="InterPro" id="IPR040442">
    <property type="entry name" value="Pyrv_kinase-like_dom_sf"/>
</dbReference>
<feature type="domain" description="HpcH/HpaI aldolase/citrate lyase" evidence="4">
    <location>
        <begin position="23"/>
        <end position="246"/>
    </location>
</feature>
<evidence type="ECO:0000256" key="2">
    <source>
        <dbReference type="ARBA" id="ARBA00023239"/>
    </source>
</evidence>
<dbReference type="PANTHER" id="PTHR30502">
    <property type="entry name" value="2-KETO-3-DEOXY-L-RHAMNONATE ALDOLASE"/>
    <property type="match status" value="1"/>
</dbReference>
<dbReference type="InterPro" id="IPR015813">
    <property type="entry name" value="Pyrv/PenolPyrv_kinase-like_dom"/>
</dbReference>
<dbReference type="GO" id="GO:0016829">
    <property type="term" value="F:lyase activity"/>
    <property type="evidence" value="ECO:0007669"/>
    <property type="project" value="UniProtKB-KW"/>
</dbReference>
<evidence type="ECO:0000256" key="1">
    <source>
        <dbReference type="ARBA" id="ARBA00022723"/>
    </source>
</evidence>
<keyword evidence="2 5" id="KW-0456">Lyase</keyword>
<dbReference type="PANTHER" id="PTHR30502:SF4">
    <property type="entry name" value="5-KETO-4-DEOXY-D-GLUCARATE ALDOLASE"/>
    <property type="match status" value="1"/>
</dbReference>
<keyword evidence="1" id="KW-0479">Metal-binding</keyword>
<evidence type="ECO:0000259" key="4">
    <source>
        <dbReference type="Pfam" id="PF03328"/>
    </source>
</evidence>
<dbReference type="Gene3D" id="3.20.20.60">
    <property type="entry name" value="Phosphoenolpyruvate-binding domains"/>
    <property type="match status" value="1"/>
</dbReference>